<dbReference type="Pfam" id="PF03050">
    <property type="entry name" value="DDE_Tnp_IS66"/>
    <property type="match status" value="1"/>
</dbReference>
<sequence>MHGHLPTHIETIEIDSPQCPSCGLGFTDFPGSEDSDVLEIEVRAYRRFIRRRRYRKTCACGPLPGIITAPPPARLIARGKYGISVWVQLLLSKFLYGQPTHRLLQDLADCGLTLSAGTLTGGLQTLAPLFEPLEAALLSRLRSETRWHADETRWQVFIDVEGKRGHRWYLWVFHSPSVIHYVLDPTRSAKVPIAELGDVPGGILSCDRYAAYKKFAKQHTTVMQAISRCGTR</sequence>
<proteinExistence type="predicted"/>
<dbReference type="Proteomes" id="UP000020077">
    <property type="component" value="Unassembled WGS sequence"/>
</dbReference>
<accession>A0A080LYE4</accession>
<dbReference type="PANTHER" id="PTHR33678">
    <property type="entry name" value="BLL1576 PROTEIN"/>
    <property type="match status" value="1"/>
</dbReference>
<dbReference type="InterPro" id="IPR004291">
    <property type="entry name" value="Transposase_IS66_central"/>
</dbReference>
<gene>
    <name evidence="2" type="ORF">AW09_000867</name>
</gene>
<organism evidence="2 3">
    <name type="scientific">Candidatus Accumulibacter phosphatis</name>
    <dbReference type="NCBI Taxonomy" id="327160"/>
    <lineage>
        <taxon>Bacteria</taxon>
        <taxon>Pseudomonadati</taxon>
        <taxon>Pseudomonadota</taxon>
        <taxon>Betaproteobacteria</taxon>
        <taxon>Candidatus Accumulibacter</taxon>
    </lineage>
</organism>
<dbReference type="AlphaFoldDB" id="A0A080LYE4"/>
<dbReference type="InterPro" id="IPR052344">
    <property type="entry name" value="Transposase-related"/>
</dbReference>
<evidence type="ECO:0000259" key="1">
    <source>
        <dbReference type="Pfam" id="PF03050"/>
    </source>
</evidence>
<comment type="caution">
    <text evidence="2">The sequence shown here is derived from an EMBL/GenBank/DDBJ whole genome shotgun (WGS) entry which is preliminary data.</text>
</comment>
<feature type="domain" description="Transposase IS66 central" evidence="1">
    <location>
        <begin position="80"/>
        <end position="221"/>
    </location>
</feature>
<reference evidence="2 3" key="1">
    <citation type="submission" date="2014-02" db="EMBL/GenBank/DDBJ databases">
        <title>Expanding our view of genomic diversity in Candidatus Accumulibacter clades.</title>
        <authorList>
            <person name="Skennerton C.T."/>
            <person name="Barr J.J."/>
            <person name="Slater F.R."/>
            <person name="Bond P.L."/>
            <person name="Tyson G.W."/>
        </authorList>
    </citation>
    <scope>NUCLEOTIDE SEQUENCE [LARGE SCALE GENOMIC DNA]</scope>
    <source>
        <strain evidence="3">BA-91</strain>
    </source>
</reference>
<name>A0A080LYE4_9PROT</name>
<evidence type="ECO:0000313" key="3">
    <source>
        <dbReference type="Proteomes" id="UP000020077"/>
    </source>
</evidence>
<evidence type="ECO:0000313" key="2">
    <source>
        <dbReference type="EMBL" id="KFB73853.1"/>
    </source>
</evidence>
<dbReference type="EMBL" id="JDVG02000150">
    <property type="protein sequence ID" value="KFB73853.1"/>
    <property type="molecule type" value="Genomic_DNA"/>
</dbReference>
<protein>
    <submittedName>
        <fullName evidence="2">Transposase</fullName>
    </submittedName>
</protein>